<name>A0A261G8C1_9BIFI</name>
<accession>A0A261G8C1</accession>
<evidence type="ECO:0000256" key="1">
    <source>
        <dbReference type="ARBA" id="ARBA00007529"/>
    </source>
</evidence>
<dbReference type="EMBL" id="MWXA01000004">
    <property type="protein sequence ID" value="OZG67654.1"/>
    <property type="molecule type" value="Genomic_DNA"/>
</dbReference>
<dbReference type="SFLD" id="SFLDS00028">
    <property type="entry name" value="Proline_Racemase"/>
    <property type="match status" value="1"/>
</dbReference>
<dbReference type="AlphaFoldDB" id="A0A261G8C1"/>
<proteinExistence type="inferred from homology"/>
<dbReference type="Gene3D" id="3.10.310.10">
    <property type="entry name" value="Diaminopimelate Epimerase, Chain A, domain 1"/>
    <property type="match status" value="2"/>
</dbReference>
<keyword evidence="3" id="KW-1185">Reference proteome</keyword>
<organism evidence="2 3">
    <name type="scientific">Bifidobacterium aquikefiri</name>
    <dbReference type="NCBI Taxonomy" id="1653207"/>
    <lineage>
        <taxon>Bacteria</taxon>
        <taxon>Bacillati</taxon>
        <taxon>Actinomycetota</taxon>
        <taxon>Actinomycetes</taxon>
        <taxon>Bifidobacteriales</taxon>
        <taxon>Bifidobacteriaceae</taxon>
        <taxon>Bifidobacterium</taxon>
    </lineage>
</organism>
<comment type="similarity">
    <text evidence="1">Belongs to the proline racemase family.</text>
</comment>
<evidence type="ECO:0000313" key="2">
    <source>
        <dbReference type="EMBL" id="OZG67654.1"/>
    </source>
</evidence>
<gene>
    <name evidence="2" type="ORF">BAQU_0746</name>
</gene>
<dbReference type="SUPFAM" id="SSF54506">
    <property type="entry name" value="Diaminopimelate epimerase-like"/>
    <property type="match status" value="1"/>
</dbReference>
<reference evidence="2 3" key="1">
    <citation type="journal article" date="2017" name="BMC Genomics">
        <title>Comparative genomic and phylogenomic analyses of the Bifidobacteriaceae family.</title>
        <authorList>
            <person name="Lugli G.A."/>
            <person name="Milani C."/>
            <person name="Turroni F."/>
            <person name="Duranti S."/>
            <person name="Mancabelli L."/>
            <person name="Mangifesta M."/>
            <person name="Ferrario C."/>
            <person name="Modesto M."/>
            <person name="Mattarelli P."/>
            <person name="Jiri K."/>
            <person name="van Sinderen D."/>
            <person name="Ventura M."/>
        </authorList>
    </citation>
    <scope>NUCLEOTIDE SEQUENCE [LARGE SCALE GENOMIC DNA]</scope>
    <source>
        <strain evidence="2 3">LMG 28769</strain>
    </source>
</reference>
<dbReference type="InterPro" id="IPR008794">
    <property type="entry name" value="Pro_racemase_fam"/>
</dbReference>
<dbReference type="GO" id="GO:0047580">
    <property type="term" value="F:4-hydroxyproline epimerase activity"/>
    <property type="evidence" value="ECO:0007669"/>
    <property type="project" value="TreeGrafter"/>
</dbReference>
<dbReference type="PIRSF" id="PIRSF029792">
    <property type="entry name" value="Pro_racemase"/>
    <property type="match status" value="1"/>
</dbReference>
<protein>
    <submittedName>
        <fullName evidence="2">Proline racemase</fullName>
    </submittedName>
</protein>
<evidence type="ECO:0000313" key="3">
    <source>
        <dbReference type="Proteomes" id="UP000216451"/>
    </source>
</evidence>
<sequence>MTLQSLAGHRGTATTVCRFAQYFFKGLMMVNTAQIDENSFQQRTENAVRRLKAADVYRTRPIVQTVESHTQGEPTRIVVSGLEMLHGHSAIAVMRQMERHYDGIRQLLMLEPRGHRNMFGAFLFPPTRPDADIGVVFSHSRGFATMCGHGSIGVATFAVESGLVTGRYESFEQIYDDDIDVRLDTPAGLVTAQVHVRDGQVANVTLTNVPAFVAEQHVVLRLPDAQLPEVDVTIAFGGNFFALVDADKIGLELEPVNSPKVMDLGMEILQAAREQCNVRHPLADISGVNFVEFGSSLQGNRHYQNGVVFGDRQIDRSPCGTGTSAKLATLLNAGKIGVGERAAFSSITGSQFIGEVERTTTVGPYEAVIPRITGKAFTTGFSTFVLDPDDIYPQGFLV</sequence>
<dbReference type="FunFam" id="3.10.310.10:FF:000003">
    <property type="entry name" value="Proline racemase"/>
    <property type="match status" value="1"/>
</dbReference>
<comment type="caution">
    <text evidence="2">The sequence shown here is derived from an EMBL/GenBank/DDBJ whole genome shotgun (WGS) entry which is preliminary data.</text>
</comment>
<dbReference type="Pfam" id="PF05544">
    <property type="entry name" value="Pro_racemase"/>
    <property type="match status" value="1"/>
</dbReference>
<dbReference type="Proteomes" id="UP000216451">
    <property type="component" value="Unassembled WGS sequence"/>
</dbReference>
<dbReference type="PANTHER" id="PTHR33442:SF5">
    <property type="entry name" value="BIFUNCTIONAL TRANS-3-HYDROXY-L-PROLINE DEHYDRATASE_2-EPIMERASE"/>
    <property type="match status" value="1"/>
</dbReference>
<dbReference type="PANTHER" id="PTHR33442">
    <property type="entry name" value="TRANS-3-HYDROXY-L-PROLINE DEHYDRATASE"/>
    <property type="match status" value="1"/>
</dbReference>